<reference evidence="5 6" key="1">
    <citation type="submission" date="2016-10" db="EMBL/GenBank/DDBJ databases">
        <authorList>
            <person name="de Groot N.N."/>
        </authorList>
    </citation>
    <scope>NUCLEOTIDE SEQUENCE [LARGE SCALE GENOMIC DNA]</scope>
    <source>
        <strain evidence="5 6">DSM 27630</strain>
    </source>
</reference>
<protein>
    <submittedName>
        <fullName evidence="5">6-phosphogluconate dehydrogenase (Decarboxylating)</fullName>
    </submittedName>
</protein>
<dbReference type="GO" id="GO:0019521">
    <property type="term" value="P:D-gluconate metabolic process"/>
    <property type="evidence" value="ECO:0007669"/>
    <property type="project" value="UniProtKB-KW"/>
</dbReference>
<dbReference type="GO" id="GO:0050661">
    <property type="term" value="F:NADP binding"/>
    <property type="evidence" value="ECO:0007669"/>
    <property type="project" value="InterPro"/>
</dbReference>
<feature type="domain" description="6-phosphogluconate dehydrogenase C-terminal" evidence="4">
    <location>
        <begin position="167"/>
        <end position="299"/>
    </location>
</feature>
<name>A0A1I3B558_9LACT</name>
<dbReference type="InterPro" id="IPR006183">
    <property type="entry name" value="Pgluconate_DH"/>
</dbReference>
<dbReference type="Gene3D" id="3.40.50.720">
    <property type="entry name" value="NAD(P)-binding Rossmann-like Domain"/>
    <property type="match status" value="1"/>
</dbReference>
<dbReference type="Gene3D" id="1.10.1040.10">
    <property type="entry name" value="N-(1-d-carboxylethyl)-l-norvaline Dehydrogenase, domain 2"/>
    <property type="match status" value="1"/>
</dbReference>
<evidence type="ECO:0000313" key="5">
    <source>
        <dbReference type="EMBL" id="SFH57445.1"/>
    </source>
</evidence>
<dbReference type="Pfam" id="PF03446">
    <property type="entry name" value="NAD_binding_2"/>
    <property type="match status" value="1"/>
</dbReference>
<evidence type="ECO:0000259" key="4">
    <source>
        <dbReference type="SMART" id="SM01350"/>
    </source>
</evidence>
<dbReference type="PANTHER" id="PTHR11811">
    <property type="entry name" value="6-PHOSPHOGLUCONATE DEHYDROGENASE"/>
    <property type="match status" value="1"/>
</dbReference>
<dbReference type="SMART" id="SM01350">
    <property type="entry name" value="6PGD"/>
    <property type="match status" value="1"/>
</dbReference>
<dbReference type="GO" id="GO:0006098">
    <property type="term" value="P:pentose-phosphate shunt"/>
    <property type="evidence" value="ECO:0007669"/>
    <property type="project" value="InterPro"/>
</dbReference>
<keyword evidence="2" id="KW-0560">Oxidoreductase</keyword>
<sequence>MEIGIVGLGKMGLQLALNMIEHGHRIIGYDAVEETREIATEEGLEVARSLEELAANLSKQRVIWMMVPAGAPLENVLVTLAGLLSEGDILVDGGNSNYKDSMRHAEEAKKKGIYFMDLGTSGGVSGARNGACMMVGGEAAAFSVIEPVVQDICVKNGYLYTGESGSGHFLKMIHNGIEYGMMQAMGEGFELVEKSLFHFDSKAVAKVWNNGSVIRSWLMELAEEAFEKDHHLEEIKGVMQASGEGQWTVETGLALQVPTPVIAMSLMMRYRSLEEDTYAGKVVSALRNEFGGHAVIKDR</sequence>
<evidence type="ECO:0000256" key="2">
    <source>
        <dbReference type="ARBA" id="ARBA00023002"/>
    </source>
</evidence>
<gene>
    <name evidence="5" type="ORF">SAMN04489868_1047</name>
</gene>
<dbReference type="Pfam" id="PF00393">
    <property type="entry name" value="6PGD"/>
    <property type="match status" value="1"/>
</dbReference>
<dbReference type="GO" id="GO:0004616">
    <property type="term" value="F:phosphogluconate dehydrogenase (decarboxylating) activity"/>
    <property type="evidence" value="ECO:0007669"/>
    <property type="project" value="InterPro"/>
</dbReference>
<dbReference type="InterPro" id="IPR004849">
    <property type="entry name" value="6DGDH_YqeC"/>
</dbReference>
<keyword evidence="6" id="KW-1185">Reference proteome</keyword>
<accession>A0A1I3B558</accession>
<dbReference type="SUPFAM" id="SSF51735">
    <property type="entry name" value="NAD(P)-binding Rossmann-fold domains"/>
    <property type="match status" value="1"/>
</dbReference>
<dbReference type="NCBIfam" id="NF007161">
    <property type="entry name" value="PRK09599.1"/>
    <property type="match status" value="1"/>
</dbReference>
<evidence type="ECO:0000256" key="1">
    <source>
        <dbReference type="ARBA" id="ARBA00008419"/>
    </source>
</evidence>
<comment type="similarity">
    <text evidence="1">Belongs to the 6-phosphogluconate dehydrogenase family.</text>
</comment>
<dbReference type="NCBIfam" id="TIGR00872">
    <property type="entry name" value="gnd_rel"/>
    <property type="match status" value="1"/>
</dbReference>
<dbReference type="InterPro" id="IPR006115">
    <property type="entry name" value="6PGDH_NADP-bd"/>
</dbReference>
<evidence type="ECO:0000256" key="3">
    <source>
        <dbReference type="ARBA" id="ARBA00023064"/>
    </source>
</evidence>
<organism evidence="5 6">
    <name type="scientific">Pisciglobus halotolerans</name>
    <dbReference type="NCBI Taxonomy" id="745365"/>
    <lineage>
        <taxon>Bacteria</taxon>
        <taxon>Bacillati</taxon>
        <taxon>Bacillota</taxon>
        <taxon>Bacilli</taxon>
        <taxon>Lactobacillales</taxon>
        <taxon>Carnobacteriaceae</taxon>
    </lineage>
</organism>
<dbReference type="Proteomes" id="UP000198668">
    <property type="component" value="Unassembled WGS sequence"/>
</dbReference>
<dbReference type="InterPro" id="IPR013328">
    <property type="entry name" value="6PGD_dom2"/>
</dbReference>
<dbReference type="PRINTS" id="PR00076">
    <property type="entry name" value="6PGDHDRGNASE"/>
</dbReference>
<keyword evidence="3" id="KW-0311">Gluconate utilization</keyword>
<dbReference type="InterPro" id="IPR036291">
    <property type="entry name" value="NAD(P)-bd_dom_sf"/>
</dbReference>
<dbReference type="SUPFAM" id="SSF48179">
    <property type="entry name" value="6-phosphogluconate dehydrogenase C-terminal domain-like"/>
    <property type="match status" value="1"/>
</dbReference>
<dbReference type="OrthoDB" id="9804542at2"/>
<dbReference type="InterPro" id="IPR008927">
    <property type="entry name" value="6-PGluconate_DH-like_C_sf"/>
</dbReference>
<evidence type="ECO:0000313" key="6">
    <source>
        <dbReference type="Proteomes" id="UP000198668"/>
    </source>
</evidence>
<proteinExistence type="inferred from homology"/>
<dbReference type="EMBL" id="FOQE01000004">
    <property type="protein sequence ID" value="SFH57445.1"/>
    <property type="molecule type" value="Genomic_DNA"/>
</dbReference>
<dbReference type="InterPro" id="IPR006114">
    <property type="entry name" value="6PGDH_C"/>
</dbReference>
<dbReference type="AlphaFoldDB" id="A0A1I3B558"/>
<dbReference type="RefSeq" id="WP_092091195.1">
    <property type="nucleotide sequence ID" value="NZ_FOQE01000004.1"/>
</dbReference>